<dbReference type="STRING" id="1640674.SAMN05216323_10263"/>
<name>A0A1G6KNT1_9BACT</name>
<dbReference type="AlphaFoldDB" id="A0A1G6KNT1"/>
<proteinExistence type="predicted"/>
<organism evidence="2 3">
    <name type="scientific">Williamwhitmania taraxaci</name>
    <dbReference type="NCBI Taxonomy" id="1640674"/>
    <lineage>
        <taxon>Bacteria</taxon>
        <taxon>Pseudomonadati</taxon>
        <taxon>Bacteroidota</taxon>
        <taxon>Bacteroidia</taxon>
        <taxon>Bacteroidales</taxon>
        <taxon>Williamwhitmaniaceae</taxon>
        <taxon>Williamwhitmania</taxon>
    </lineage>
</organism>
<protein>
    <submittedName>
        <fullName evidence="2">GSCFA family protein</fullName>
    </submittedName>
</protein>
<keyword evidence="3" id="KW-1185">Reference proteome</keyword>
<dbReference type="InterPro" id="IPR014982">
    <property type="entry name" value="GSCFA"/>
</dbReference>
<evidence type="ECO:0000313" key="2">
    <source>
        <dbReference type="EMBL" id="SDC32481.1"/>
    </source>
</evidence>
<evidence type="ECO:0000313" key="3">
    <source>
        <dbReference type="Proteomes" id="UP000199452"/>
    </source>
</evidence>
<dbReference type="Proteomes" id="UP000199452">
    <property type="component" value="Unassembled WGS sequence"/>
</dbReference>
<dbReference type="RefSeq" id="WP_092437855.1">
    <property type="nucleotide sequence ID" value="NZ_FMYP01000026.1"/>
</dbReference>
<dbReference type="SUPFAM" id="SSF52266">
    <property type="entry name" value="SGNH hydrolase"/>
    <property type="match status" value="1"/>
</dbReference>
<dbReference type="Pfam" id="PF08885">
    <property type="entry name" value="GSCFA"/>
    <property type="match status" value="1"/>
</dbReference>
<accession>A0A1G6KNT1</accession>
<dbReference type="OrthoDB" id="9807687at2"/>
<reference evidence="2 3" key="1">
    <citation type="submission" date="2016-09" db="EMBL/GenBank/DDBJ databases">
        <authorList>
            <person name="Capua I."/>
            <person name="De Benedictis P."/>
            <person name="Joannis T."/>
            <person name="Lombin L.H."/>
            <person name="Cattoli G."/>
        </authorList>
    </citation>
    <scope>NUCLEOTIDE SEQUENCE [LARGE SCALE GENOMIC DNA]</scope>
    <source>
        <strain evidence="2 3">A7P-90m</strain>
    </source>
</reference>
<feature type="domain" description="GSCFA" evidence="1">
    <location>
        <begin position="21"/>
        <end position="257"/>
    </location>
</feature>
<gene>
    <name evidence="2" type="ORF">SAMN05216323_10263</name>
</gene>
<dbReference type="EMBL" id="FMYP01000026">
    <property type="protein sequence ID" value="SDC32481.1"/>
    <property type="molecule type" value="Genomic_DNA"/>
</dbReference>
<sequence>MEFRTTVSVDPFEQKISYNSKVLFLGSCFATNMGDRMGNLLFPSLINPFGVLYNPFSISQSLNVLMANNLFSEEQLFNQGGLWGSFYHHSSFSSPSKEECLTNINQSLATGREFLKDIDFLVITLGTSWTYQYRKTRTVVANCHKFPAKDFDRIPMTEDEIMQMLAVAIIKLREKNPKLKVIFTISPIRHWKDGAVNNMVSKATLIMAAQKMCLSLHDCYYFPAFEIMMDDLRDYRFYAEDMIHPSSVAVDYIFEKFVGAAIDSETAKLIPEVERLIQAANHRPFNPDTTEHLQFKKTQRHKTMELQKRFPLLNLSVLLEQFQ</sequence>
<evidence type="ECO:0000259" key="1">
    <source>
        <dbReference type="Pfam" id="PF08885"/>
    </source>
</evidence>